<name>A0A1X0R4W5_RHIZD</name>
<organism evidence="1">
    <name type="scientific">Rhizopus microsporus var. microsporus</name>
    <dbReference type="NCBI Taxonomy" id="86635"/>
    <lineage>
        <taxon>Eukaryota</taxon>
        <taxon>Fungi</taxon>
        <taxon>Fungi incertae sedis</taxon>
        <taxon>Mucoromycota</taxon>
        <taxon>Mucoromycotina</taxon>
        <taxon>Mucoromycetes</taxon>
        <taxon>Mucorales</taxon>
        <taxon>Mucorineae</taxon>
        <taxon>Rhizopodaceae</taxon>
        <taxon>Rhizopus</taxon>
    </lineage>
</organism>
<dbReference type="EMBL" id="KV921912">
    <property type="protein sequence ID" value="ORE06978.1"/>
    <property type="molecule type" value="Genomic_DNA"/>
</dbReference>
<dbReference type="VEuPathDB" id="FungiDB:BCV72DRAFT_227457"/>
<dbReference type="Proteomes" id="UP000242414">
    <property type="component" value="Unassembled WGS sequence"/>
</dbReference>
<protein>
    <submittedName>
        <fullName evidence="1">Uncharacterized protein</fullName>
    </submittedName>
</protein>
<accession>A0A1X0R4W5</accession>
<evidence type="ECO:0000313" key="1">
    <source>
        <dbReference type="EMBL" id="ORE06978.1"/>
    </source>
</evidence>
<proteinExistence type="predicted"/>
<reference evidence="1" key="1">
    <citation type="journal article" date="2016" name="Proc. Natl. Acad. Sci. U.S.A.">
        <title>Lipid metabolic changes in an early divergent fungus govern the establishment of a mutualistic symbiosis with endobacteria.</title>
        <authorList>
            <person name="Lastovetsky O.A."/>
            <person name="Gaspar M.L."/>
            <person name="Mondo S.J."/>
            <person name="LaButti K.M."/>
            <person name="Sandor L."/>
            <person name="Grigoriev I.V."/>
            <person name="Henry S.A."/>
            <person name="Pawlowska T.E."/>
        </authorList>
    </citation>
    <scope>NUCLEOTIDE SEQUENCE [LARGE SCALE GENOMIC DNA]</scope>
    <source>
        <strain evidence="1">ATCC 52814</strain>
    </source>
</reference>
<gene>
    <name evidence="1" type="ORF">BCV72DRAFT_227457</name>
</gene>
<sequence>MSYAQAVNAATRVSLMNNHILSSHSDDAPVLSTLQTRIYRAFGTKGAHLFHIFSAKGKYTDHQSMISRKEQYPSVYACVPLTDEPRHR</sequence>
<dbReference type="AlphaFoldDB" id="A0A1X0R4W5"/>